<evidence type="ECO:0000313" key="1">
    <source>
        <dbReference type="EMBL" id="KKL17947.1"/>
    </source>
</evidence>
<name>A0A0F9BVG4_9ZZZZ</name>
<sequence>MTRWCRWPSYQAWRLLRRSPPRVRDLVLPYFRARDVLHLKITTLQEQREKADNMERVLLAA</sequence>
<proteinExistence type="predicted"/>
<feature type="non-terminal residue" evidence="1">
    <location>
        <position position="61"/>
    </location>
</feature>
<dbReference type="AlphaFoldDB" id="A0A0F9BVG4"/>
<reference evidence="1" key="1">
    <citation type="journal article" date="2015" name="Nature">
        <title>Complex archaea that bridge the gap between prokaryotes and eukaryotes.</title>
        <authorList>
            <person name="Spang A."/>
            <person name="Saw J.H."/>
            <person name="Jorgensen S.L."/>
            <person name="Zaremba-Niedzwiedzka K."/>
            <person name="Martijn J."/>
            <person name="Lind A.E."/>
            <person name="van Eijk R."/>
            <person name="Schleper C."/>
            <person name="Guy L."/>
            <person name="Ettema T.J."/>
        </authorList>
    </citation>
    <scope>NUCLEOTIDE SEQUENCE</scope>
</reference>
<organism evidence="1">
    <name type="scientific">marine sediment metagenome</name>
    <dbReference type="NCBI Taxonomy" id="412755"/>
    <lineage>
        <taxon>unclassified sequences</taxon>
        <taxon>metagenomes</taxon>
        <taxon>ecological metagenomes</taxon>
    </lineage>
</organism>
<gene>
    <name evidence="1" type="ORF">LCGC14_2480470</name>
</gene>
<dbReference type="EMBL" id="LAZR01039057">
    <property type="protein sequence ID" value="KKL17947.1"/>
    <property type="molecule type" value="Genomic_DNA"/>
</dbReference>
<accession>A0A0F9BVG4</accession>
<comment type="caution">
    <text evidence="1">The sequence shown here is derived from an EMBL/GenBank/DDBJ whole genome shotgun (WGS) entry which is preliminary data.</text>
</comment>
<protein>
    <submittedName>
        <fullName evidence="1">Uncharacterized protein</fullName>
    </submittedName>
</protein>